<dbReference type="PROSITE" id="PS00543">
    <property type="entry name" value="HLYD_FAMILY"/>
    <property type="match status" value="1"/>
</dbReference>
<evidence type="ECO:0000313" key="10">
    <source>
        <dbReference type="EMBL" id="MBM7853536.1"/>
    </source>
</evidence>
<keyword evidence="6 8" id="KW-0472">Membrane</keyword>
<accession>A0ABS2TCZ4</accession>
<evidence type="ECO:0000256" key="7">
    <source>
        <dbReference type="SAM" id="Coils"/>
    </source>
</evidence>
<evidence type="ECO:0000256" key="2">
    <source>
        <dbReference type="ARBA" id="ARBA00009477"/>
    </source>
</evidence>
<dbReference type="InterPro" id="IPR050739">
    <property type="entry name" value="MFP"/>
</dbReference>
<comment type="similarity">
    <text evidence="2">Belongs to the membrane fusion protein (MFP) (TC 8.A.1) family.</text>
</comment>
<organism evidence="10 11">
    <name type="scientific">Methylopila capsulata</name>
    <dbReference type="NCBI Taxonomy" id="61654"/>
    <lineage>
        <taxon>Bacteria</taxon>
        <taxon>Pseudomonadati</taxon>
        <taxon>Pseudomonadota</taxon>
        <taxon>Alphaproteobacteria</taxon>
        <taxon>Hyphomicrobiales</taxon>
        <taxon>Methylopilaceae</taxon>
        <taxon>Methylopila</taxon>
    </lineage>
</organism>
<keyword evidence="4 8" id="KW-0812">Transmembrane</keyword>
<feature type="coiled-coil region" evidence="7">
    <location>
        <begin position="130"/>
        <end position="164"/>
    </location>
</feature>
<feature type="domain" description="Multidrug resistance protein MdtA-like barrel-sandwich hybrid" evidence="9">
    <location>
        <begin position="67"/>
        <end position="284"/>
    </location>
</feature>
<dbReference type="PANTHER" id="PTHR30386">
    <property type="entry name" value="MEMBRANE FUSION SUBUNIT OF EMRAB-TOLC MULTIDRUG EFFLUX PUMP"/>
    <property type="match status" value="1"/>
</dbReference>
<keyword evidence="3" id="KW-0813">Transport</keyword>
<dbReference type="PRINTS" id="PR01490">
    <property type="entry name" value="RTXTOXIND"/>
</dbReference>
<proteinExistence type="inferred from homology"/>
<dbReference type="InterPro" id="IPR011053">
    <property type="entry name" value="Single_hybrid_motif"/>
</dbReference>
<evidence type="ECO:0000313" key="11">
    <source>
        <dbReference type="Proteomes" id="UP000758856"/>
    </source>
</evidence>
<dbReference type="SUPFAM" id="SSF51230">
    <property type="entry name" value="Single hybrid motif"/>
    <property type="match status" value="1"/>
</dbReference>
<dbReference type="Proteomes" id="UP000758856">
    <property type="component" value="Unassembled WGS sequence"/>
</dbReference>
<dbReference type="InterPro" id="IPR058625">
    <property type="entry name" value="MdtA-like_BSH"/>
</dbReference>
<dbReference type="InterPro" id="IPR006144">
    <property type="entry name" value="Secretion_HlyD_CS"/>
</dbReference>
<keyword evidence="7" id="KW-0175">Coiled coil</keyword>
<feature type="transmembrane region" description="Helical" evidence="8">
    <location>
        <begin position="24"/>
        <end position="46"/>
    </location>
</feature>
<evidence type="ECO:0000256" key="6">
    <source>
        <dbReference type="ARBA" id="ARBA00023136"/>
    </source>
</evidence>
<evidence type="ECO:0000256" key="5">
    <source>
        <dbReference type="ARBA" id="ARBA00022989"/>
    </source>
</evidence>
<evidence type="ECO:0000256" key="1">
    <source>
        <dbReference type="ARBA" id="ARBA00004167"/>
    </source>
</evidence>
<comment type="caution">
    <text evidence="10">The sequence shown here is derived from an EMBL/GenBank/DDBJ whole genome shotgun (WGS) entry which is preliminary data.</text>
</comment>
<evidence type="ECO:0000256" key="3">
    <source>
        <dbReference type="ARBA" id="ARBA00022448"/>
    </source>
</evidence>
<feature type="coiled-coil region" evidence="7">
    <location>
        <begin position="203"/>
        <end position="255"/>
    </location>
</feature>
<dbReference type="Gene3D" id="2.40.50.100">
    <property type="match status" value="2"/>
</dbReference>
<dbReference type="Pfam" id="PF25917">
    <property type="entry name" value="BSH_RND"/>
    <property type="match status" value="1"/>
</dbReference>
<sequence>MFRQEVAAARRDAWLGEARLAQPLPIQLVAVICVVMLVAVVLYAIFGVYTRRVHAEGLLTPNVGLITIASPAAGRVVSSGVKEGDKVAKGQLLYTISLDAVSSSGPTQERVIEQLGRQRDSVEQQRALRAATAATEKRSLAEQIENLESQSSQLAEQIELQDKLVTPLKDRVDVLAKALNDGLTRAADLQSQNYLYMQASSQLAQFKQARLQIEGKLSELKAQHATFDDNLSRDLAEMDRAAAQLEQQRAESEARRGVEVRAPENGTLTSIRALAGQSVAAGAPMITLLPTEGRLQANLFVDSSSIGFIEAGAVVMLRYAAFPFQRFGLHRGVVVEVTRAPLAGDDAPRGAPKGEGEAAQGGLYRIIVKPDEDGVMAYGERRRLEAGMKVDADIALETRSLYRWLLDPLYHAKRSLDLVTEGG</sequence>
<name>A0ABS2TCZ4_9HYPH</name>
<keyword evidence="11" id="KW-1185">Reference proteome</keyword>
<dbReference type="EMBL" id="JAFBCY010000005">
    <property type="protein sequence ID" value="MBM7853536.1"/>
    <property type="molecule type" value="Genomic_DNA"/>
</dbReference>
<reference evidence="10 11" key="1">
    <citation type="submission" date="2021-01" db="EMBL/GenBank/DDBJ databases">
        <title>Genomic Encyclopedia of Type Strains, Phase IV (KMG-IV): sequencing the most valuable type-strain genomes for metagenomic binning, comparative biology and taxonomic classification.</title>
        <authorList>
            <person name="Goeker M."/>
        </authorList>
    </citation>
    <scope>NUCLEOTIDE SEQUENCE [LARGE SCALE GENOMIC DNA]</scope>
    <source>
        <strain evidence="10 11">DSM 6130</strain>
    </source>
</reference>
<protein>
    <submittedName>
        <fullName evidence="10">Membrane fusion protein</fullName>
    </submittedName>
</protein>
<comment type="subcellular location">
    <subcellularLocation>
        <location evidence="1">Membrane</location>
        <topology evidence="1">Single-pass membrane protein</topology>
    </subcellularLocation>
</comment>
<keyword evidence="5 8" id="KW-1133">Transmembrane helix</keyword>
<dbReference type="PANTHER" id="PTHR30386:SF28">
    <property type="entry name" value="EXPORTED PROTEIN"/>
    <property type="match status" value="1"/>
</dbReference>
<evidence type="ECO:0000256" key="4">
    <source>
        <dbReference type="ARBA" id="ARBA00022692"/>
    </source>
</evidence>
<evidence type="ECO:0000256" key="8">
    <source>
        <dbReference type="SAM" id="Phobius"/>
    </source>
</evidence>
<evidence type="ECO:0000259" key="9">
    <source>
        <dbReference type="Pfam" id="PF25917"/>
    </source>
</evidence>
<gene>
    <name evidence="10" type="ORF">JOD31_003797</name>
</gene>